<name>A0AA86QYG1_9EUKA</name>
<dbReference type="EMBL" id="CATOUU010000952">
    <property type="protein sequence ID" value="CAI9962118.1"/>
    <property type="molecule type" value="Genomic_DNA"/>
</dbReference>
<sequence length="222" mass="25362">MYYYEVTLPKNKAMSDSKNIIKTLYNCQLKNSGIGKVLIQVKSKNVDQLKNLGYYVSSANGFNEVAFAMFQEPQEVRNAKMNHENKQQQKIQQQVENVLQNTVNNYLNQNGLTVVRQQPVNRLQVYNHVEQMYAPRISPRQVTQPFLVPSSTINQRTRIILGTNLMQPPMVSSVNQVTTHRVSKSVTSSIGGQKVTVRHSTTTKIRKNEPINSIYISSYLQQ</sequence>
<protein>
    <submittedName>
        <fullName evidence="2">Hypothetical_protein</fullName>
    </submittedName>
</protein>
<dbReference type="Proteomes" id="UP001642409">
    <property type="component" value="Unassembled WGS sequence"/>
</dbReference>
<evidence type="ECO:0000313" key="3">
    <source>
        <dbReference type="Proteomes" id="UP001642409"/>
    </source>
</evidence>
<gene>
    <name evidence="2" type="ORF">HINF_LOCUS3847</name>
    <name evidence="1" type="ORF">HINF_LOCUS49763</name>
</gene>
<dbReference type="EMBL" id="CAXDID020000007">
    <property type="protein sequence ID" value="CAL5976500.1"/>
    <property type="molecule type" value="Genomic_DNA"/>
</dbReference>
<reference evidence="1" key="1">
    <citation type="submission" date="2023-06" db="EMBL/GenBank/DDBJ databases">
        <authorList>
            <person name="Kurt Z."/>
        </authorList>
    </citation>
    <scope>NUCLEOTIDE SEQUENCE</scope>
</reference>
<proteinExistence type="predicted"/>
<reference evidence="2 3" key="2">
    <citation type="submission" date="2024-07" db="EMBL/GenBank/DDBJ databases">
        <authorList>
            <person name="Akdeniz Z."/>
        </authorList>
    </citation>
    <scope>NUCLEOTIDE SEQUENCE [LARGE SCALE GENOMIC DNA]</scope>
</reference>
<comment type="caution">
    <text evidence="1">The sequence shown here is derived from an EMBL/GenBank/DDBJ whole genome shotgun (WGS) entry which is preliminary data.</text>
</comment>
<accession>A0AA86QYG1</accession>
<evidence type="ECO:0000313" key="1">
    <source>
        <dbReference type="EMBL" id="CAI9962118.1"/>
    </source>
</evidence>
<keyword evidence="3" id="KW-1185">Reference proteome</keyword>
<organism evidence="1">
    <name type="scientific">Hexamita inflata</name>
    <dbReference type="NCBI Taxonomy" id="28002"/>
    <lineage>
        <taxon>Eukaryota</taxon>
        <taxon>Metamonada</taxon>
        <taxon>Diplomonadida</taxon>
        <taxon>Hexamitidae</taxon>
        <taxon>Hexamitinae</taxon>
        <taxon>Hexamita</taxon>
    </lineage>
</organism>
<dbReference type="AlphaFoldDB" id="A0AA86QYG1"/>
<evidence type="ECO:0000313" key="2">
    <source>
        <dbReference type="EMBL" id="CAL5976500.1"/>
    </source>
</evidence>